<gene>
    <name evidence="2" type="ORF">KC01_LOCUS19925</name>
</gene>
<reference evidence="2 3" key="1">
    <citation type="submission" date="2024-04" db="EMBL/GenBank/DDBJ databases">
        <authorList>
            <person name="Waldvogel A.-M."/>
            <person name="Schoenle A."/>
        </authorList>
    </citation>
    <scope>NUCLEOTIDE SEQUENCE [LARGE SCALE GENOMIC DNA]</scope>
</reference>
<evidence type="ECO:0000256" key="1">
    <source>
        <dbReference type="SAM" id="MobiDB-lite"/>
    </source>
</evidence>
<dbReference type="AlphaFoldDB" id="A0AAV2KK47"/>
<organism evidence="2 3">
    <name type="scientific">Knipowitschia caucasica</name>
    <name type="common">Caucasian dwarf goby</name>
    <name type="synonym">Pomatoschistus caucasicus</name>
    <dbReference type="NCBI Taxonomy" id="637954"/>
    <lineage>
        <taxon>Eukaryota</taxon>
        <taxon>Metazoa</taxon>
        <taxon>Chordata</taxon>
        <taxon>Craniata</taxon>
        <taxon>Vertebrata</taxon>
        <taxon>Euteleostomi</taxon>
        <taxon>Actinopterygii</taxon>
        <taxon>Neopterygii</taxon>
        <taxon>Teleostei</taxon>
        <taxon>Neoteleostei</taxon>
        <taxon>Acanthomorphata</taxon>
        <taxon>Gobiaria</taxon>
        <taxon>Gobiiformes</taxon>
        <taxon>Gobioidei</taxon>
        <taxon>Gobiidae</taxon>
        <taxon>Gobiinae</taxon>
        <taxon>Knipowitschia</taxon>
    </lineage>
</organism>
<proteinExistence type="predicted"/>
<name>A0AAV2KK47_KNICA</name>
<evidence type="ECO:0000313" key="3">
    <source>
        <dbReference type="Proteomes" id="UP001497482"/>
    </source>
</evidence>
<sequence length="218" mass="23642">MLHSPPTTLPPPPAVSLQHVSPPPPPSSPLSSLNQPDRLSFRASQSITGECQVATYLPPSPSPLSTWSGLSPPPLPFCFSSPLSPPLLFLAPFIHPSFTGRAPLKGTAARSRVLWSEMHENDSQLPLYDRAAPTSSCSSCSSCSSSSSVNVTSAFWGISVVFIHQEDWLICLRVRAQHTQKEVMPEEIRGARPTSRPQTSGGFFFFFCSRTVPETGPR</sequence>
<dbReference type="EMBL" id="OZ035841">
    <property type="protein sequence ID" value="CAL1590413.1"/>
    <property type="molecule type" value="Genomic_DNA"/>
</dbReference>
<feature type="region of interest" description="Disordered" evidence="1">
    <location>
        <begin position="1"/>
        <end position="36"/>
    </location>
</feature>
<keyword evidence="3" id="KW-1185">Reference proteome</keyword>
<evidence type="ECO:0000313" key="2">
    <source>
        <dbReference type="EMBL" id="CAL1590413.1"/>
    </source>
</evidence>
<protein>
    <submittedName>
        <fullName evidence="2">Uncharacterized protein</fullName>
    </submittedName>
</protein>
<dbReference type="Proteomes" id="UP001497482">
    <property type="component" value="Chromosome 19"/>
</dbReference>
<accession>A0AAV2KK47</accession>